<sequence>MISVEAIEQNGALSRQNEELVDLIEIEKQEHFDEQLNRIQMDLDVIEKENARLEQMLTQNHP</sequence>
<protein>
    <submittedName>
        <fullName evidence="1">Uncharacterized protein</fullName>
    </submittedName>
</protein>
<evidence type="ECO:0000313" key="2">
    <source>
        <dbReference type="Proteomes" id="UP000252519"/>
    </source>
</evidence>
<name>A0A368FSH0_ANCCA</name>
<keyword evidence="2" id="KW-1185">Reference proteome</keyword>
<dbReference type="EMBL" id="JOJR01000869">
    <property type="protein sequence ID" value="RCN33765.1"/>
    <property type="molecule type" value="Genomic_DNA"/>
</dbReference>
<dbReference type="AlphaFoldDB" id="A0A368FSH0"/>
<gene>
    <name evidence="1" type="ORF">ANCCAN_20395</name>
</gene>
<accession>A0A368FSH0</accession>
<proteinExistence type="predicted"/>
<dbReference type="OrthoDB" id="10266736at2759"/>
<comment type="caution">
    <text evidence="1">The sequence shown here is derived from an EMBL/GenBank/DDBJ whole genome shotgun (WGS) entry which is preliminary data.</text>
</comment>
<dbReference type="Proteomes" id="UP000252519">
    <property type="component" value="Unassembled WGS sequence"/>
</dbReference>
<evidence type="ECO:0000313" key="1">
    <source>
        <dbReference type="EMBL" id="RCN33765.1"/>
    </source>
</evidence>
<organism evidence="1 2">
    <name type="scientific">Ancylostoma caninum</name>
    <name type="common">Dog hookworm</name>
    <dbReference type="NCBI Taxonomy" id="29170"/>
    <lineage>
        <taxon>Eukaryota</taxon>
        <taxon>Metazoa</taxon>
        <taxon>Ecdysozoa</taxon>
        <taxon>Nematoda</taxon>
        <taxon>Chromadorea</taxon>
        <taxon>Rhabditida</taxon>
        <taxon>Rhabditina</taxon>
        <taxon>Rhabditomorpha</taxon>
        <taxon>Strongyloidea</taxon>
        <taxon>Ancylostomatidae</taxon>
        <taxon>Ancylostomatinae</taxon>
        <taxon>Ancylostoma</taxon>
    </lineage>
</organism>
<reference evidence="1 2" key="1">
    <citation type="submission" date="2014-10" db="EMBL/GenBank/DDBJ databases">
        <title>Draft genome of the hookworm Ancylostoma caninum.</title>
        <authorList>
            <person name="Mitreva M."/>
        </authorList>
    </citation>
    <scope>NUCLEOTIDE SEQUENCE [LARGE SCALE GENOMIC DNA]</scope>
    <source>
        <strain evidence="1 2">Baltimore</strain>
    </source>
</reference>